<dbReference type="EMBL" id="VTOY01000006">
    <property type="protein sequence ID" value="TYZ22275.1"/>
    <property type="molecule type" value="Genomic_DNA"/>
</dbReference>
<evidence type="ECO:0000256" key="1">
    <source>
        <dbReference type="SAM" id="MobiDB-lite"/>
    </source>
</evidence>
<evidence type="ECO:0000313" key="3">
    <source>
        <dbReference type="Proteomes" id="UP000323646"/>
    </source>
</evidence>
<dbReference type="AlphaFoldDB" id="A0A5D6W5Z5"/>
<dbReference type="OrthoDB" id="1662774at2"/>
<accession>A0A5D6W5Z5</accession>
<sequence>MKRIFIAGALCAAFWGIGSLNVNSYDVGMRVASAQQPSLSINQRELKKSPDHQVSDVYTRAHHLIYGDKAPLGPDGRVRIALVINGDEDMVVENRVKNQIYQQIRDKFPRESFAIMKGTDINTYLLEKAENDRALSKGRNFSQPSSRYTLNENGVSEKHGESVFSNKTNDVDDMPVGNRPRGLADMRLNDYVEAGRRLDYDYVFVLTMTLSNRVKYQKGLLPIFTTHTSEQNIWMRARFVDVKKEHYVYRNDLPAKGEAHNGHFNGRIYEQSVNTVMKEILDDIAITE</sequence>
<name>A0A5D6W5Z5_9FIRM</name>
<gene>
    <name evidence="2" type="ORF">FZ040_08655</name>
</gene>
<dbReference type="Proteomes" id="UP000323646">
    <property type="component" value="Unassembled WGS sequence"/>
</dbReference>
<keyword evidence="3" id="KW-1185">Reference proteome</keyword>
<evidence type="ECO:0000313" key="2">
    <source>
        <dbReference type="EMBL" id="TYZ22275.1"/>
    </source>
</evidence>
<reference evidence="2 3" key="1">
    <citation type="submission" date="2019-08" db="EMBL/GenBank/DDBJ databases">
        <title>Selenomonas sp. mPRGC5 and Selenomonas sp. mPRGC8 isolated from ruminal fluid of dairy goat (Capra hircus).</title>
        <authorList>
            <person name="Poothong S."/>
            <person name="Nuengjamnong C."/>
            <person name="Tanasupawat S."/>
        </authorList>
    </citation>
    <scope>NUCLEOTIDE SEQUENCE [LARGE SCALE GENOMIC DNA]</scope>
    <source>
        <strain evidence="3">mPRGC5</strain>
    </source>
</reference>
<feature type="region of interest" description="Disordered" evidence="1">
    <location>
        <begin position="135"/>
        <end position="178"/>
    </location>
</feature>
<feature type="compositionally biased region" description="Polar residues" evidence="1">
    <location>
        <begin position="139"/>
        <end position="154"/>
    </location>
</feature>
<proteinExistence type="predicted"/>
<comment type="caution">
    <text evidence="2">The sequence shown here is derived from an EMBL/GenBank/DDBJ whole genome shotgun (WGS) entry which is preliminary data.</text>
</comment>
<dbReference type="RefSeq" id="WP_149171620.1">
    <property type="nucleotide sequence ID" value="NZ_VTOY01000006.1"/>
</dbReference>
<organism evidence="2 3">
    <name type="scientific">Selenomonas ruminis</name>
    <dbReference type="NCBI Taxonomy" id="2593411"/>
    <lineage>
        <taxon>Bacteria</taxon>
        <taxon>Bacillati</taxon>
        <taxon>Bacillota</taxon>
        <taxon>Negativicutes</taxon>
        <taxon>Selenomonadales</taxon>
        <taxon>Selenomonadaceae</taxon>
        <taxon>Selenomonas</taxon>
    </lineage>
</organism>
<protein>
    <submittedName>
        <fullName evidence="2">Uncharacterized protein</fullName>
    </submittedName>
</protein>